<proteinExistence type="inferred from homology"/>
<protein>
    <recommendedName>
        <fullName evidence="4">tRNA pseudouridine synthase D</fullName>
        <ecNumber evidence="4">5.4.99.27</ecNumber>
    </recommendedName>
    <alternativeName>
        <fullName evidence="4">tRNA pseudouridine(13) synthase</fullName>
    </alternativeName>
    <alternativeName>
        <fullName evidence="4">tRNA pseudouridylate synthase D</fullName>
    </alternativeName>
    <alternativeName>
        <fullName evidence="4">tRNA-uridine isomerase D</fullName>
    </alternativeName>
</protein>
<dbReference type="Gene3D" id="3.30.2340.10">
    <property type="entry name" value="TruD, insertion domain"/>
    <property type="match status" value="1"/>
</dbReference>
<reference evidence="6 7" key="1">
    <citation type="submission" date="2016-10" db="EMBL/GenBank/DDBJ databases">
        <authorList>
            <person name="de Groot N.N."/>
        </authorList>
    </citation>
    <scope>NUCLEOTIDE SEQUENCE [LARGE SCALE GENOMIC DNA]</scope>
    <source>
        <strain evidence="6 7">JCM 19513</strain>
    </source>
</reference>
<dbReference type="PROSITE" id="PS01268">
    <property type="entry name" value="UPF0024"/>
    <property type="match status" value="1"/>
</dbReference>
<dbReference type="NCBIfam" id="NF002153">
    <property type="entry name" value="PRK00984.1-2"/>
    <property type="match status" value="1"/>
</dbReference>
<evidence type="ECO:0000313" key="7">
    <source>
        <dbReference type="Proteomes" id="UP000185766"/>
    </source>
</evidence>
<keyword evidence="7" id="KW-1185">Reference proteome</keyword>
<dbReference type="InterPro" id="IPR011760">
    <property type="entry name" value="PsdUridine_synth_TruD_insert"/>
</dbReference>
<dbReference type="EMBL" id="FOAS01000004">
    <property type="protein sequence ID" value="SEK65182.1"/>
    <property type="molecule type" value="Genomic_DNA"/>
</dbReference>
<dbReference type="InterPro" id="IPR020103">
    <property type="entry name" value="PsdUridine_synth_cat_dom_sf"/>
</dbReference>
<comment type="catalytic activity">
    <reaction evidence="4">
        <text>uridine(13) in tRNA = pseudouridine(13) in tRNA</text>
        <dbReference type="Rhea" id="RHEA:42540"/>
        <dbReference type="Rhea" id="RHEA-COMP:10105"/>
        <dbReference type="Rhea" id="RHEA-COMP:10106"/>
        <dbReference type="ChEBI" id="CHEBI:65314"/>
        <dbReference type="ChEBI" id="CHEBI:65315"/>
        <dbReference type="EC" id="5.4.99.27"/>
    </reaction>
</comment>
<comment type="function">
    <text evidence="4">Responsible for synthesis of pseudouridine from uracil-13 in transfer RNAs.</text>
</comment>
<feature type="active site" description="Nucleophile" evidence="4">
    <location>
        <position position="80"/>
    </location>
</feature>
<dbReference type="AlphaFoldDB" id="A0A1H7ITE0"/>
<dbReference type="Gene3D" id="3.30.2350.20">
    <property type="entry name" value="TruD, catalytic domain"/>
    <property type="match status" value="1"/>
</dbReference>
<dbReference type="InterPro" id="IPR042214">
    <property type="entry name" value="TruD_catalytic"/>
</dbReference>
<dbReference type="EC" id="5.4.99.27" evidence="4"/>
<evidence type="ECO:0000256" key="4">
    <source>
        <dbReference type="HAMAP-Rule" id="MF_01082"/>
    </source>
</evidence>
<evidence type="ECO:0000256" key="2">
    <source>
        <dbReference type="ARBA" id="ARBA00022694"/>
    </source>
</evidence>
<evidence type="ECO:0000313" key="6">
    <source>
        <dbReference type="EMBL" id="SEK65182.1"/>
    </source>
</evidence>
<feature type="domain" description="TRUD" evidence="5">
    <location>
        <begin position="156"/>
        <end position="302"/>
    </location>
</feature>
<dbReference type="HAMAP" id="MF_01082">
    <property type="entry name" value="TruD"/>
    <property type="match status" value="1"/>
</dbReference>
<dbReference type="Proteomes" id="UP000185766">
    <property type="component" value="Unassembled WGS sequence"/>
</dbReference>
<dbReference type="Pfam" id="PF01142">
    <property type="entry name" value="TruD"/>
    <property type="match status" value="2"/>
</dbReference>
<keyword evidence="3 4" id="KW-0413">Isomerase</keyword>
<accession>A0A1H7ITE0</accession>
<dbReference type="InterPro" id="IPR050170">
    <property type="entry name" value="TruD_pseudoU_synthase"/>
</dbReference>
<evidence type="ECO:0000256" key="1">
    <source>
        <dbReference type="ARBA" id="ARBA00007953"/>
    </source>
</evidence>
<dbReference type="PROSITE" id="PS50984">
    <property type="entry name" value="TRUD"/>
    <property type="match status" value="1"/>
</dbReference>
<dbReference type="GO" id="GO:0031119">
    <property type="term" value="P:tRNA pseudouridine synthesis"/>
    <property type="evidence" value="ECO:0007669"/>
    <property type="project" value="UniProtKB-UniRule"/>
</dbReference>
<sequence>MSEALLGPFAWGGPCGTAQLKVTPEDFQVDEVLALSLTGQGEHIWLWVEKRGLNTEDAARRLAKAAGLPLRAVSYAGLKDRQALTRQWFSVHLPGKAEPDFGSANNAQLTVLSQQRHNRKLQRGTHSANRFILTLRNVQADGAALDQRLEQIRQHGVPNYYGVQRFGHHGNNLVQARECAAEGMLPEARNIRSRLLSTARSYLFNKVLAARVAAGSWNQALEGDLLAFTTSRSFFPATAADLNDPRLAELDLHPTARLCGAGEQAISGAPLALEQSALAGEEALQDWLVKAGLQHERRIMRLPIAALAWHYLAPDQLQLNFVLPAGCFATAVVRELLDVAPTQANGEHAHTDF</sequence>
<name>A0A1H7ITE0_9GAMM</name>
<gene>
    <name evidence="4" type="primary">truD</name>
    <name evidence="6" type="ORF">SAMN05216214_10458</name>
</gene>
<dbReference type="SUPFAM" id="SSF55120">
    <property type="entry name" value="Pseudouridine synthase"/>
    <property type="match status" value="1"/>
</dbReference>
<dbReference type="GO" id="GO:0160150">
    <property type="term" value="F:tRNA pseudouridine(13) synthase activity"/>
    <property type="evidence" value="ECO:0007669"/>
    <property type="project" value="UniProtKB-EC"/>
</dbReference>
<dbReference type="InterPro" id="IPR043165">
    <property type="entry name" value="TruD_insert_sf"/>
</dbReference>
<evidence type="ECO:0000259" key="5">
    <source>
        <dbReference type="PROSITE" id="PS50984"/>
    </source>
</evidence>
<dbReference type="PANTHER" id="PTHR47811:SF1">
    <property type="entry name" value="TRNA PSEUDOURIDINE SYNTHASE D"/>
    <property type="match status" value="1"/>
</dbReference>
<dbReference type="InterPro" id="IPR001656">
    <property type="entry name" value="PsdUridine_synth_TruD"/>
</dbReference>
<dbReference type="STRING" id="1429083.GCA_001885685_00888"/>
<dbReference type="GO" id="GO:0005829">
    <property type="term" value="C:cytosol"/>
    <property type="evidence" value="ECO:0007669"/>
    <property type="project" value="TreeGrafter"/>
</dbReference>
<organism evidence="6 7">
    <name type="scientific">Atopomonas hussainii</name>
    <dbReference type="NCBI Taxonomy" id="1429083"/>
    <lineage>
        <taxon>Bacteria</taxon>
        <taxon>Pseudomonadati</taxon>
        <taxon>Pseudomonadota</taxon>
        <taxon>Gammaproteobacteria</taxon>
        <taxon>Pseudomonadales</taxon>
        <taxon>Pseudomonadaceae</taxon>
        <taxon>Atopomonas</taxon>
    </lineage>
</organism>
<dbReference type="RefSeq" id="WP_074865720.1">
    <property type="nucleotide sequence ID" value="NZ_FOAS01000004.1"/>
</dbReference>
<dbReference type="PANTHER" id="PTHR47811">
    <property type="entry name" value="TRNA PSEUDOURIDINE SYNTHASE D"/>
    <property type="match status" value="1"/>
</dbReference>
<dbReference type="CDD" id="cd02575">
    <property type="entry name" value="PseudoU_synth_EcTruD"/>
    <property type="match status" value="1"/>
</dbReference>
<keyword evidence="2 4" id="KW-0819">tRNA processing</keyword>
<comment type="similarity">
    <text evidence="1 4">Belongs to the pseudouridine synthase TruD family.</text>
</comment>
<evidence type="ECO:0000256" key="3">
    <source>
        <dbReference type="ARBA" id="ARBA00023235"/>
    </source>
</evidence>
<dbReference type="GO" id="GO:0003723">
    <property type="term" value="F:RNA binding"/>
    <property type="evidence" value="ECO:0007669"/>
    <property type="project" value="InterPro"/>
</dbReference>
<dbReference type="InterPro" id="IPR020119">
    <property type="entry name" value="PsdUridine_synth_TruD_CS"/>
</dbReference>